<protein>
    <submittedName>
        <fullName evidence="1">Uncharacterized protein</fullName>
    </submittedName>
</protein>
<organism evidence="1">
    <name type="scientific">Picocystis salinarum</name>
    <dbReference type="NCBI Taxonomy" id="88271"/>
    <lineage>
        <taxon>Eukaryota</taxon>
        <taxon>Viridiplantae</taxon>
        <taxon>Chlorophyta</taxon>
        <taxon>Picocystophyceae</taxon>
        <taxon>Picocystales</taxon>
        <taxon>Picocystaceae</taxon>
        <taxon>Picocystis</taxon>
    </lineage>
</organism>
<proteinExistence type="predicted"/>
<gene>
    <name evidence="1" type="ORF">PSAL00342_LOCUS745</name>
</gene>
<evidence type="ECO:0000313" key="1">
    <source>
        <dbReference type="EMBL" id="CAE0606929.1"/>
    </source>
</evidence>
<sequence length="235" mass="26891">MRDDSRFVDANPDAKRRKTSSWCGCGRMMTMQGCPSTKDRWILDRLELGVKDGSQDEACLHQAKLCTHVGTLNCREVHALATAIHQARRMAPSLRFSIRDHDVDHNPTMYALDVTHSIEVVMHALRTKEDVREVTISLPYQAFFRLKKLMEVFANSLMHKSSRLQCISLQPVDTFCRHPDFQEMQRFLDQACRLQTFSFLSGTHSRLGKNSPVRKLPPNALESIVSMLVFRLCNG</sequence>
<name>A0A7S3XAZ1_9CHLO</name>
<dbReference type="AlphaFoldDB" id="A0A7S3XAZ1"/>
<dbReference type="EMBL" id="HBIS01000861">
    <property type="protein sequence ID" value="CAE0606929.1"/>
    <property type="molecule type" value="Transcribed_RNA"/>
</dbReference>
<reference evidence="1" key="1">
    <citation type="submission" date="2021-01" db="EMBL/GenBank/DDBJ databases">
        <authorList>
            <person name="Corre E."/>
            <person name="Pelletier E."/>
            <person name="Niang G."/>
            <person name="Scheremetjew M."/>
            <person name="Finn R."/>
            <person name="Kale V."/>
            <person name="Holt S."/>
            <person name="Cochrane G."/>
            <person name="Meng A."/>
            <person name="Brown T."/>
            <person name="Cohen L."/>
        </authorList>
    </citation>
    <scope>NUCLEOTIDE SEQUENCE</scope>
    <source>
        <strain evidence="1">CCMP1897</strain>
    </source>
</reference>
<accession>A0A7S3XAZ1</accession>